<keyword evidence="1" id="KW-0732">Signal</keyword>
<dbReference type="RefSeq" id="WP_209287882.1">
    <property type="nucleotide sequence ID" value="NZ_JACVEW010000016.1"/>
</dbReference>
<name>A0ABS3ZC31_9GAMM</name>
<feature type="signal peptide" evidence="1">
    <location>
        <begin position="1"/>
        <end position="21"/>
    </location>
</feature>
<reference evidence="2 3" key="1">
    <citation type="submission" date="2020-09" db="EMBL/GenBank/DDBJ databases">
        <authorList>
            <person name="Tanuku N.R.S."/>
        </authorList>
    </citation>
    <scope>NUCLEOTIDE SEQUENCE [LARGE SCALE GENOMIC DNA]</scope>
    <source>
        <strain evidence="2 3">AK62</strain>
    </source>
</reference>
<dbReference type="PROSITE" id="PS51257">
    <property type="entry name" value="PROKAR_LIPOPROTEIN"/>
    <property type="match status" value="1"/>
</dbReference>
<gene>
    <name evidence="2" type="ORF">H9C73_11000</name>
</gene>
<comment type="caution">
    <text evidence="2">The sequence shown here is derived from an EMBL/GenBank/DDBJ whole genome shotgun (WGS) entry which is preliminary data.</text>
</comment>
<feature type="chain" id="PRO_5046188816" description="Lipoprotein" evidence="1">
    <location>
        <begin position="22"/>
        <end position="225"/>
    </location>
</feature>
<sequence>MKLLTAFRTPVLLALLLAGCAAPPPTPKAPPAPEISVTPVPLHPLTLRVSGQGLTDTLVTHYLQGPYYRLSLPLLLDQQYRQVDSQQPEPRRFLAIYRSQRDWGSVSVTAGRGSIMNAFRVQGGGRDGYALVLKQVRICLNADADNAPYWQSGRWVFSPSRPGRFECSGRTRGSLFQKGSGLPGLLGPYAEDGDTVLFDTDWTRLQQIAARLSARFPHLRVPHIQ</sequence>
<protein>
    <recommendedName>
        <fullName evidence="4">Lipoprotein</fullName>
    </recommendedName>
</protein>
<proteinExistence type="predicted"/>
<evidence type="ECO:0000313" key="3">
    <source>
        <dbReference type="Proteomes" id="UP000810171"/>
    </source>
</evidence>
<organism evidence="2 3">
    <name type="scientific">Marinobacterium alkalitolerans</name>
    <dbReference type="NCBI Taxonomy" id="1542925"/>
    <lineage>
        <taxon>Bacteria</taxon>
        <taxon>Pseudomonadati</taxon>
        <taxon>Pseudomonadota</taxon>
        <taxon>Gammaproteobacteria</taxon>
        <taxon>Oceanospirillales</taxon>
        <taxon>Oceanospirillaceae</taxon>
        <taxon>Marinobacterium</taxon>
    </lineage>
</organism>
<evidence type="ECO:0000313" key="2">
    <source>
        <dbReference type="EMBL" id="MBP0049264.1"/>
    </source>
</evidence>
<dbReference type="Proteomes" id="UP000810171">
    <property type="component" value="Unassembled WGS sequence"/>
</dbReference>
<dbReference type="EMBL" id="JACVEW010000016">
    <property type="protein sequence ID" value="MBP0049264.1"/>
    <property type="molecule type" value="Genomic_DNA"/>
</dbReference>
<evidence type="ECO:0000256" key="1">
    <source>
        <dbReference type="SAM" id="SignalP"/>
    </source>
</evidence>
<evidence type="ECO:0008006" key="4">
    <source>
        <dbReference type="Google" id="ProtNLM"/>
    </source>
</evidence>
<accession>A0ABS3ZC31</accession>
<keyword evidence="3" id="KW-1185">Reference proteome</keyword>